<dbReference type="GO" id="GO:0005886">
    <property type="term" value="C:plasma membrane"/>
    <property type="evidence" value="ECO:0007669"/>
    <property type="project" value="UniProtKB-SubCell"/>
</dbReference>
<accession>A0A0M2UXM8</accession>
<gene>
    <name evidence="7" type="primary">cmpB</name>
    <name evidence="7" type="ORF">BROFUL_00433</name>
</gene>
<dbReference type="PATRIC" id="fig|380242.3.peg.540"/>
<dbReference type="Gene3D" id="1.10.3720.10">
    <property type="entry name" value="MetI-like"/>
    <property type="match status" value="2"/>
</dbReference>
<dbReference type="Proteomes" id="UP000034954">
    <property type="component" value="Unassembled WGS sequence"/>
</dbReference>
<dbReference type="EMBL" id="LAQJ01000057">
    <property type="protein sequence ID" value="KKO20848.1"/>
    <property type="molecule type" value="Genomic_DNA"/>
</dbReference>
<proteinExistence type="inferred from homology"/>
<keyword evidence="2 5" id="KW-0812">Transmembrane</keyword>
<evidence type="ECO:0000313" key="8">
    <source>
        <dbReference type="Proteomes" id="UP000034954"/>
    </source>
</evidence>
<feature type="transmembrane region" description="Helical" evidence="5">
    <location>
        <begin position="387"/>
        <end position="408"/>
    </location>
</feature>
<dbReference type="GO" id="GO:0055085">
    <property type="term" value="P:transmembrane transport"/>
    <property type="evidence" value="ECO:0007669"/>
    <property type="project" value="InterPro"/>
</dbReference>
<reference evidence="7 8" key="1">
    <citation type="journal article" date="2013" name="BMC Microbiol.">
        <title>Identification of the type II cytochrome c maturation pathway in anammox bacteria by comparative genomics.</title>
        <authorList>
            <person name="Ferousi C."/>
            <person name="Speth D.R."/>
            <person name="Reimann J."/>
            <person name="Op den Camp H.J."/>
            <person name="Allen J.W."/>
            <person name="Keltjens J.T."/>
            <person name="Jetten M.S."/>
        </authorList>
    </citation>
    <scope>NUCLEOTIDE SEQUENCE [LARGE SCALE GENOMIC DNA]</scope>
    <source>
        <strain evidence="7">RU1</strain>
    </source>
</reference>
<keyword evidence="3 5" id="KW-1133">Transmembrane helix</keyword>
<dbReference type="PROSITE" id="PS50928">
    <property type="entry name" value="ABC_TM1"/>
    <property type="match status" value="2"/>
</dbReference>
<evidence type="ECO:0000256" key="4">
    <source>
        <dbReference type="ARBA" id="ARBA00023136"/>
    </source>
</evidence>
<feature type="transmembrane region" description="Helical" evidence="5">
    <location>
        <begin position="518"/>
        <end position="540"/>
    </location>
</feature>
<evidence type="ECO:0000256" key="1">
    <source>
        <dbReference type="ARBA" id="ARBA00004651"/>
    </source>
</evidence>
<protein>
    <submittedName>
        <fullName evidence="7">Bicarbonate transport system permease protein CmpB</fullName>
    </submittedName>
</protein>
<dbReference type="PANTHER" id="PTHR42744:SF1">
    <property type="entry name" value="BINDING-PROTEIN-DEPENDENT TRANSPORT SYSTEMS INNER MEMBRANE COMPONENT"/>
    <property type="match status" value="1"/>
</dbReference>
<keyword evidence="8" id="KW-1185">Reference proteome</keyword>
<dbReference type="InterPro" id="IPR035906">
    <property type="entry name" value="MetI-like_sf"/>
</dbReference>
<feature type="transmembrane region" description="Helical" evidence="5">
    <location>
        <begin position="462"/>
        <end position="484"/>
    </location>
</feature>
<keyword evidence="5" id="KW-0813">Transport</keyword>
<feature type="transmembrane region" description="Helical" evidence="5">
    <location>
        <begin position="414"/>
        <end position="441"/>
    </location>
</feature>
<dbReference type="InterPro" id="IPR000515">
    <property type="entry name" value="MetI-like"/>
</dbReference>
<keyword evidence="4 5" id="KW-0472">Membrane</keyword>
<evidence type="ECO:0000256" key="3">
    <source>
        <dbReference type="ARBA" id="ARBA00022989"/>
    </source>
</evidence>
<feature type="domain" description="ABC transmembrane type-1" evidence="6">
    <location>
        <begin position="44"/>
        <end position="237"/>
    </location>
</feature>
<evidence type="ECO:0000259" key="6">
    <source>
        <dbReference type="PROSITE" id="PS50928"/>
    </source>
</evidence>
<feature type="transmembrane region" description="Helical" evidence="5">
    <location>
        <begin position="216"/>
        <end position="238"/>
    </location>
</feature>
<sequence>MGDVIVILFMAMLLYGGVRLAFVSPSIIKGPRISLDPSALPWYTLFSVGRMLGAYILSLLFTLTYGRVAAYNRRAESILMPLLDVLQSVPILSFLPIVLLGLSAILPQRIATESAAVVLIFTSQAWNMTFGWYQSLTTIPKELREASAIFRLNTWLRFKRLELPFGMIGLIWNSVMSWAGGWFFLMASEIFTVGSKDFRLPGLGAYLQEAANQGDFRAIAFGLTALIVTIMALDQFVWRPLLAWSDRFKVEMVESDRPPTSWFYDLVHTSRLFLWIRSAFASLGEQFDHWAIRHAPVKSNLEDESPKRNWRRSAFSVCIAGLLLYVGYRAMVMLISVPQSQWRHIGIGVLATFLRVGVSLVIALAWTIPVGVAIGTNRHVASVLQPIVQVTAAVPATAIFPIILLFFINVTGGLNIAAVFLMLMGTQWYLLFNVIAGASAIPQDLKYTSALLQLSRWGTWRTLILPALFPFIITGAITASGGAWNASIVAEFVHFGGQTFFATGIGALISQATAKGDYSLLLASTLSMILTVVLVNRLFWRRLYKIAEKKYRME</sequence>
<feature type="transmembrane region" description="Helical" evidence="5">
    <location>
        <begin position="6"/>
        <end position="28"/>
    </location>
</feature>
<dbReference type="CDD" id="cd06261">
    <property type="entry name" value="TM_PBP2"/>
    <property type="match status" value="2"/>
</dbReference>
<feature type="transmembrane region" description="Helical" evidence="5">
    <location>
        <begin position="40"/>
        <end position="65"/>
    </location>
</feature>
<evidence type="ECO:0000313" key="7">
    <source>
        <dbReference type="EMBL" id="KKO20848.1"/>
    </source>
</evidence>
<feature type="transmembrane region" description="Helical" evidence="5">
    <location>
        <begin position="165"/>
        <end position="185"/>
    </location>
</feature>
<dbReference type="Pfam" id="PF00528">
    <property type="entry name" value="BPD_transp_1"/>
    <property type="match status" value="2"/>
</dbReference>
<feature type="transmembrane region" description="Helical" evidence="5">
    <location>
        <begin position="347"/>
        <end position="375"/>
    </location>
</feature>
<evidence type="ECO:0000256" key="5">
    <source>
        <dbReference type="RuleBase" id="RU363032"/>
    </source>
</evidence>
<evidence type="ECO:0000256" key="2">
    <source>
        <dbReference type="ARBA" id="ARBA00022692"/>
    </source>
</evidence>
<dbReference type="SUPFAM" id="SSF161098">
    <property type="entry name" value="MetI-like"/>
    <property type="match status" value="2"/>
</dbReference>
<comment type="subcellular location">
    <subcellularLocation>
        <location evidence="1 5">Cell membrane</location>
        <topology evidence="1 5">Multi-pass membrane protein</topology>
    </subcellularLocation>
</comment>
<comment type="similarity">
    <text evidence="5">Belongs to the binding-protein-dependent transport system permease family.</text>
</comment>
<feature type="transmembrane region" description="Helical" evidence="5">
    <location>
        <begin position="314"/>
        <end position="335"/>
    </location>
</feature>
<dbReference type="PANTHER" id="PTHR42744">
    <property type="entry name" value="BINDING-PROTEIN-DEPENDENT TRANSPORT SYSTEMS INNER MEMBRANE COMPONENT"/>
    <property type="match status" value="1"/>
</dbReference>
<organism evidence="7 8">
    <name type="scientific">Candidatus Brocadia fulgida</name>
    <dbReference type="NCBI Taxonomy" id="380242"/>
    <lineage>
        <taxon>Bacteria</taxon>
        <taxon>Pseudomonadati</taxon>
        <taxon>Planctomycetota</taxon>
        <taxon>Candidatus Brocadiia</taxon>
        <taxon>Candidatus Brocadiales</taxon>
        <taxon>Candidatus Brocadiaceae</taxon>
        <taxon>Candidatus Brocadia</taxon>
    </lineage>
</organism>
<name>A0A0M2UXM8_9BACT</name>
<feature type="transmembrane region" description="Helical" evidence="5">
    <location>
        <begin position="85"/>
        <end position="106"/>
    </location>
</feature>
<dbReference type="AlphaFoldDB" id="A0A0M2UXM8"/>
<feature type="domain" description="ABC transmembrane type-1" evidence="6">
    <location>
        <begin position="349"/>
        <end position="539"/>
    </location>
</feature>
<comment type="caution">
    <text evidence="7">The sequence shown here is derived from an EMBL/GenBank/DDBJ whole genome shotgun (WGS) entry which is preliminary data.</text>
</comment>